<dbReference type="PANTHER" id="PTHR30629:SF2">
    <property type="entry name" value="PROPHAGE INTEGRASE INTS-RELATED"/>
    <property type="match status" value="1"/>
</dbReference>
<dbReference type="InterPro" id="IPR050808">
    <property type="entry name" value="Phage_Integrase"/>
</dbReference>
<feature type="domain" description="Tyr recombinase" evidence="6">
    <location>
        <begin position="247"/>
        <end position="447"/>
    </location>
</feature>
<evidence type="ECO:0000259" key="6">
    <source>
        <dbReference type="PROSITE" id="PS51898"/>
    </source>
</evidence>
<keyword evidence="8" id="KW-1185">Reference proteome</keyword>
<dbReference type="CDD" id="cd00801">
    <property type="entry name" value="INT_P4_C"/>
    <property type="match status" value="1"/>
</dbReference>
<keyword evidence="4" id="KW-0233">DNA recombination</keyword>
<protein>
    <submittedName>
        <fullName evidence="7">Tyrosine-type recombinase/integrase</fullName>
    </submittedName>
</protein>
<evidence type="ECO:0000313" key="7">
    <source>
        <dbReference type="EMBL" id="WOO33072.1"/>
    </source>
</evidence>
<dbReference type="RefSeq" id="WP_317702474.1">
    <property type="nucleotide sequence ID" value="NZ_CP136921.1"/>
</dbReference>
<dbReference type="InterPro" id="IPR025166">
    <property type="entry name" value="Integrase_DNA_bind_dom"/>
</dbReference>
<accession>A0ABZ0J485</accession>
<dbReference type="SUPFAM" id="SSF56349">
    <property type="entry name" value="DNA breaking-rejoining enzymes"/>
    <property type="match status" value="1"/>
</dbReference>
<dbReference type="PROSITE" id="PS51898">
    <property type="entry name" value="TYR_RECOMBINASE"/>
    <property type="match status" value="1"/>
</dbReference>
<proteinExistence type="inferred from homology"/>
<dbReference type="Pfam" id="PF00589">
    <property type="entry name" value="Phage_integrase"/>
    <property type="match status" value="1"/>
</dbReference>
<name>A0ABZ0J485_9BURK</name>
<dbReference type="InterPro" id="IPR010998">
    <property type="entry name" value="Integrase_recombinase_N"/>
</dbReference>
<reference evidence="7 8" key="1">
    <citation type="submission" date="2023-03" db="EMBL/GenBank/DDBJ databases">
        <title>Diaphorobacter basophil sp. nov., isolated from a sewage-treatment plant.</title>
        <authorList>
            <person name="Yang K."/>
        </authorList>
    </citation>
    <scope>NUCLEOTIDE SEQUENCE [LARGE SCALE GENOMIC DNA]</scope>
    <source>
        <strain evidence="7 8">Y-1</strain>
    </source>
</reference>
<dbReference type="Gene3D" id="1.10.150.130">
    <property type="match status" value="1"/>
</dbReference>
<dbReference type="Gene3D" id="3.30.160.390">
    <property type="entry name" value="Integrase, DNA-binding domain"/>
    <property type="match status" value="1"/>
</dbReference>
<evidence type="ECO:0000256" key="4">
    <source>
        <dbReference type="ARBA" id="ARBA00023172"/>
    </source>
</evidence>
<feature type="region of interest" description="Disordered" evidence="5">
    <location>
        <begin position="367"/>
        <end position="386"/>
    </location>
</feature>
<evidence type="ECO:0000256" key="3">
    <source>
        <dbReference type="ARBA" id="ARBA00023125"/>
    </source>
</evidence>
<dbReference type="InterPro" id="IPR002104">
    <property type="entry name" value="Integrase_catalytic"/>
</dbReference>
<evidence type="ECO:0000313" key="8">
    <source>
        <dbReference type="Proteomes" id="UP001303211"/>
    </source>
</evidence>
<evidence type="ECO:0000256" key="1">
    <source>
        <dbReference type="ARBA" id="ARBA00008857"/>
    </source>
</evidence>
<sequence length="473" mass="53012">MTDTIQTTTSTAKPKGDRWQHKELEAILKSPAITRVSEAGGLYGVVKRLKDGSASVWFRWRFRHGGKLVDFTAGSWPGDSLATIRQAHEWAQSEVKAGRNPNATRQLSKVKEAQAQAEQVRIHETETVEALALKWQSVELTKRVSGEQETGRFDNGVELIRSFTKDVFPAIGSKPVQAVTKTDCLHVLNSVKERGALRMANRLLNDLTQFFNWCRRMGYIQAHPLEDVRRKDIGGKATPRDRVLWDVSPTTTQPEAELQELHTRLPSARLQRESELTIWILLSTLARVGEIAKAQWKDVDLTKGVWFLPETKNGKAHHIYLSAFALRHFRELHSLTGTSQWVLPGRNNRKDGTPADHVCPKSLAKQFGDRQERDTPMSGRTKATGTLTLPGGKWTPHDLRRTGATIMAHLGVSVDIIEKCLNHTPANPLIAAYQVSNRWAEQQAAWDKLGQHLDWVLSGKKSNVVALPLKLSA</sequence>
<keyword evidence="2" id="KW-0229">DNA integration</keyword>
<dbReference type="InterPro" id="IPR013762">
    <property type="entry name" value="Integrase-like_cat_sf"/>
</dbReference>
<dbReference type="Proteomes" id="UP001303211">
    <property type="component" value="Chromosome"/>
</dbReference>
<dbReference type="Pfam" id="PF13356">
    <property type="entry name" value="Arm-DNA-bind_3"/>
    <property type="match status" value="1"/>
</dbReference>
<dbReference type="InterPro" id="IPR011010">
    <property type="entry name" value="DNA_brk_join_enz"/>
</dbReference>
<dbReference type="InterPro" id="IPR053876">
    <property type="entry name" value="Phage_int_M"/>
</dbReference>
<dbReference type="PANTHER" id="PTHR30629">
    <property type="entry name" value="PROPHAGE INTEGRASE"/>
    <property type="match status" value="1"/>
</dbReference>
<comment type="similarity">
    <text evidence="1">Belongs to the 'phage' integrase family.</text>
</comment>
<gene>
    <name evidence="7" type="ORF">P4826_02935</name>
</gene>
<dbReference type="EMBL" id="CP136921">
    <property type="protein sequence ID" value="WOO33072.1"/>
    <property type="molecule type" value="Genomic_DNA"/>
</dbReference>
<dbReference type="Pfam" id="PF22022">
    <property type="entry name" value="Phage_int_M"/>
    <property type="match status" value="1"/>
</dbReference>
<organism evidence="7 8">
    <name type="scientific">Diaphorobacter limosus</name>
    <dbReference type="NCBI Taxonomy" id="3036128"/>
    <lineage>
        <taxon>Bacteria</taxon>
        <taxon>Pseudomonadati</taxon>
        <taxon>Pseudomonadota</taxon>
        <taxon>Betaproteobacteria</taxon>
        <taxon>Burkholderiales</taxon>
        <taxon>Comamonadaceae</taxon>
        <taxon>Diaphorobacter</taxon>
    </lineage>
</organism>
<keyword evidence="3" id="KW-0238">DNA-binding</keyword>
<dbReference type="Gene3D" id="1.10.443.10">
    <property type="entry name" value="Intergrase catalytic core"/>
    <property type="match status" value="1"/>
</dbReference>
<evidence type="ECO:0000256" key="5">
    <source>
        <dbReference type="SAM" id="MobiDB-lite"/>
    </source>
</evidence>
<evidence type="ECO:0000256" key="2">
    <source>
        <dbReference type="ARBA" id="ARBA00022908"/>
    </source>
</evidence>
<dbReference type="InterPro" id="IPR038488">
    <property type="entry name" value="Integrase_DNA-bd_sf"/>
</dbReference>